<protein>
    <submittedName>
        <fullName evidence="2">Uncharacterized protein</fullName>
    </submittedName>
</protein>
<keyword evidence="3" id="KW-1185">Reference proteome</keyword>
<dbReference type="PANTHER" id="PTHR37265">
    <property type="entry name" value="OS01G0195300 PROTEIN"/>
    <property type="match status" value="1"/>
</dbReference>
<comment type="caution">
    <text evidence="2">The sequence shown here is derived from an EMBL/GenBank/DDBJ whole genome shotgun (WGS) entry which is preliminary data.</text>
</comment>
<feature type="region of interest" description="Disordered" evidence="1">
    <location>
        <begin position="23"/>
        <end position="44"/>
    </location>
</feature>
<feature type="region of interest" description="Disordered" evidence="1">
    <location>
        <begin position="65"/>
        <end position="89"/>
    </location>
</feature>
<dbReference type="EMBL" id="AWUE01017550">
    <property type="protein sequence ID" value="OMO86575.1"/>
    <property type="molecule type" value="Genomic_DNA"/>
</dbReference>
<evidence type="ECO:0000256" key="1">
    <source>
        <dbReference type="SAM" id="MobiDB-lite"/>
    </source>
</evidence>
<proteinExistence type="predicted"/>
<reference evidence="3" key="1">
    <citation type="submission" date="2013-09" db="EMBL/GenBank/DDBJ databases">
        <title>Corchorus olitorius genome sequencing.</title>
        <authorList>
            <person name="Alam M."/>
            <person name="Haque M.S."/>
            <person name="Islam M.S."/>
            <person name="Emdad E.M."/>
            <person name="Islam M.M."/>
            <person name="Ahmed B."/>
            <person name="Halim A."/>
            <person name="Hossen Q.M.M."/>
            <person name="Hossain M.Z."/>
            <person name="Ahmed R."/>
            <person name="Khan M.M."/>
            <person name="Islam R."/>
            <person name="Rashid M.M."/>
            <person name="Khan S.A."/>
            <person name="Rahman M.S."/>
            <person name="Alam M."/>
            <person name="Yahiya A.S."/>
            <person name="Khan M.S."/>
            <person name="Azam M.S."/>
            <person name="Haque T."/>
            <person name="Lashkar M.Z.H."/>
            <person name="Akhand A.I."/>
            <person name="Morshed G."/>
            <person name="Roy S."/>
            <person name="Uddin K.S."/>
            <person name="Rabeya T."/>
            <person name="Hossain A.S."/>
            <person name="Chowdhury A."/>
            <person name="Snigdha A.R."/>
            <person name="Mortoza M.S."/>
            <person name="Matin S.A."/>
            <person name="Hoque S.M.E."/>
            <person name="Islam M.K."/>
            <person name="Roy D.K."/>
            <person name="Haider R."/>
            <person name="Moosa M.M."/>
            <person name="Elias S.M."/>
            <person name="Hasan A.M."/>
            <person name="Jahan S."/>
            <person name="Shafiuddin M."/>
            <person name="Mahmood N."/>
            <person name="Shommy N.S."/>
        </authorList>
    </citation>
    <scope>NUCLEOTIDE SEQUENCE [LARGE SCALE GENOMIC DNA]</scope>
    <source>
        <strain evidence="3">cv. O-4</strain>
    </source>
</reference>
<dbReference type="Proteomes" id="UP000187203">
    <property type="component" value="Unassembled WGS sequence"/>
</dbReference>
<name>A0A1R3IVH0_9ROSI</name>
<sequence>MLGLGGEGEYSTSSENELSGEIAGKLNVLMTESDDESDFSSEGLVREEKLEEIMQELYREIAIPSSYYTSPPPTVTLTSPSSSSSSPSVTSPFSLSSLPFFAVSDVQSESCGASMSNTASTVMAGIEFVGPAGNFSDVNAGLPEADDMGIMVLDENLNVEGESEGVMGEEIDDKMKGCDEGEVGEGDDDQWLARVLGWGPLELDEWT</sequence>
<dbReference type="AlphaFoldDB" id="A0A1R3IVH0"/>
<dbReference type="PANTHER" id="PTHR37265:SF8">
    <property type="match status" value="1"/>
</dbReference>
<evidence type="ECO:0000313" key="2">
    <source>
        <dbReference type="EMBL" id="OMO86575.1"/>
    </source>
</evidence>
<accession>A0A1R3IVH0</accession>
<evidence type="ECO:0000313" key="3">
    <source>
        <dbReference type="Proteomes" id="UP000187203"/>
    </source>
</evidence>
<gene>
    <name evidence="2" type="ORF">COLO4_21059</name>
</gene>
<organism evidence="2 3">
    <name type="scientific">Corchorus olitorius</name>
    <dbReference type="NCBI Taxonomy" id="93759"/>
    <lineage>
        <taxon>Eukaryota</taxon>
        <taxon>Viridiplantae</taxon>
        <taxon>Streptophyta</taxon>
        <taxon>Embryophyta</taxon>
        <taxon>Tracheophyta</taxon>
        <taxon>Spermatophyta</taxon>
        <taxon>Magnoliopsida</taxon>
        <taxon>eudicotyledons</taxon>
        <taxon>Gunneridae</taxon>
        <taxon>Pentapetalae</taxon>
        <taxon>rosids</taxon>
        <taxon>malvids</taxon>
        <taxon>Malvales</taxon>
        <taxon>Malvaceae</taxon>
        <taxon>Grewioideae</taxon>
        <taxon>Apeibeae</taxon>
        <taxon>Corchorus</taxon>
    </lineage>
</organism>
<dbReference type="OrthoDB" id="1660894at2759"/>